<evidence type="ECO:0000313" key="3">
    <source>
        <dbReference type="Proteomes" id="UP000199309"/>
    </source>
</evidence>
<dbReference type="Proteomes" id="UP000199309">
    <property type="component" value="Unassembled WGS sequence"/>
</dbReference>
<accession>A0A1H0ADL8</accession>
<dbReference type="CDD" id="cd00093">
    <property type="entry name" value="HTH_XRE"/>
    <property type="match status" value="1"/>
</dbReference>
<dbReference type="AlphaFoldDB" id="A0A1H0ADL8"/>
<dbReference type="PROSITE" id="PS50943">
    <property type="entry name" value="HTH_CROC1"/>
    <property type="match status" value="1"/>
</dbReference>
<gene>
    <name evidence="2" type="ORF">SAMN05660299_02505</name>
</gene>
<dbReference type="EMBL" id="FNHQ01000037">
    <property type="protein sequence ID" value="SDN31414.1"/>
    <property type="molecule type" value="Genomic_DNA"/>
</dbReference>
<dbReference type="OrthoDB" id="2735991at2"/>
<reference evidence="2 3" key="1">
    <citation type="submission" date="2016-10" db="EMBL/GenBank/DDBJ databases">
        <authorList>
            <person name="de Groot N.N."/>
        </authorList>
    </citation>
    <scope>NUCLEOTIDE SEQUENCE [LARGE SCALE GENOMIC DNA]</scope>
    <source>
        <strain evidence="2 3">DSM 16981</strain>
    </source>
</reference>
<proteinExistence type="predicted"/>
<dbReference type="RefSeq" id="WP_091652511.1">
    <property type="nucleotide sequence ID" value="NZ_FNHQ01000037.1"/>
</dbReference>
<sequence length="124" mass="13563">MNHDTKKSDADTVAWRDVVREKYAKAIVGPHRVCCGDSKNTITSGLYSAQEIQGLPQDMITASLVAIEAGKRNISAEELDLFSKLYGVGVDELLHGNVSHQGRVAMFARSFSALSDIDQQEIII</sequence>
<evidence type="ECO:0000313" key="2">
    <source>
        <dbReference type="EMBL" id="SDN31414.1"/>
    </source>
</evidence>
<feature type="domain" description="HTH cro/C1-type" evidence="1">
    <location>
        <begin position="67"/>
        <end position="93"/>
    </location>
</feature>
<keyword evidence="3" id="KW-1185">Reference proteome</keyword>
<dbReference type="InterPro" id="IPR001387">
    <property type="entry name" value="Cro/C1-type_HTH"/>
</dbReference>
<protein>
    <recommendedName>
        <fullName evidence="1">HTH cro/C1-type domain-containing protein</fullName>
    </recommendedName>
</protein>
<organism evidence="2 3">
    <name type="scientific">Megasphaera paucivorans</name>
    <dbReference type="NCBI Taxonomy" id="349095"/>
    <lineage>
        <taxon>Bacteria</taxon>
        <taxon>Bacillati</taxon>
        <taxon>Bacillota</taxon>
        <taxon>Negativicutes</taxon>
        <taxon>Veillonellales</taxon>
        <taxon>Veillonellaceae</taxon>
        <taxon>Megasphaera</taxon>
    </lineage>
</organism>
<evidence type="ECO:0000259" key="1">
    <source>
        <dbReference type="PROSITE" id="PS50943"/>
    </source>
</evidence>
<dbReference type="STRING" id="349095.SAMN05660299_02505"/>
<name>A0A1H0ADL8_9FIRM</name>